<gene>
    <name evidence="2" type="ORF">DFP72DRAFT_844043</name>
</gene>
<sequence length="256" mass="28316">MHFPKSAVISQGSQTPNAQRLSDVLRKTPSNGTYRTTLITPSHLFLSPVQLQLLRSDDAVFGRHHEAGVWVMSAPRLAAGSREFGAMGPSAGWSCKRPSFELRFPMQELSNFKNREKRPEASLYNGSERYLGPVGLDPPLTPCSPLILVPRQASSRPPPDTEHNIDAKGRLSISERLQPTTYDDSGEDPFTPFIIQPNGSFWLLGLRPALGTDGARTDKYAYRYGFENLACYVMANLLSQAAGSFARREDTEDGED</sequence>
<protein>
    <submittedName>
        <fullName evidence="2">Uncharacterized protein</fullName>
    </submittedName>
</protein>
<accession>A0A8H6M9G3</accession>
<keyword evidence="3" id="KW-1185">Reference proteome</keyword>
<reference evidence="2 3" key="1">
    <citation type="submission" date="2020-07" db="EMBL/GenBank/DDBJ databases">
        <title>Comparative genomics of pyrophilous fungi reveals a link between fire events and developmental genes.</title>
        <authorList>
            <consortium name="DOE Joint Genome Institute"/>
            <person name="Steindorff A.S."/>
            <person name="Carver A."/>
            <person name="Calhoun S."/>
            <person name="Stillman K."/>
            <person name="Liu H."/>
            <person name="Lipzen A."/>
            <person name="Pangilinan J."/>
            <person name="Labutti K."/>
            <person name="Bruns T.D."/>
            <person name="Grigoriev I.V."/>
        </authorList>
    </citation>
    <scope>NUCLEOTIDE SEQUENCE [LARGE SCALE GENOMIC DNA]</scope>
    <source>
        <strain evidence="2 3">CBS 144469</strain>
    </source>
</reference>
<evidence type="ECO:0000256" key="1">
    <source>
        <dbReference type="SAM" id="MobiDB-lite"/>
    </source>
</evidence>
<proteinExistence type="predicted"/>
<feature type="compositionally biased region" description="Polar residues" evidence="1">
    <location>
        <begin position="8"/>
        <end position="20"/>
    </location>
</feature>
<feature type="region of interest" description="Disordered" evidence="1">
    <location>
        <begin position="1"/>
        <end position="20"/>
    </location>
</feature>
<dbReference type="EMBL" id="JACGCI010000014">
    <property type="protein sequence ID" value="KAF6759920.1"/>
    <property type="molecule type" value="Genomic_DNA"/>
</dbReference>
<comment type="caution">
    <text evidence="2">The sequence shown here is derived from an EMBL/GenBank/DDBJ whole genome shotgun (WGS) entry which is preliminary data.</text>
</comment>
<dbReference type="AlphaFoldDB" id="A0A8H6M9G3"/>
<evidence type="ECO:0000313" key="3">
    <source>
        <dbReference type="Proteomes" id="UP000521943"/>
    </source>
</evidence>
<dbReference type="Proteomes" id="UP000521943">
    <property type="component" value="Unassembled WGS sequence"/>
</dbReference>
<organism evidence="2 3">
    <name type="scientific">Ephemerocybe angulata</name>
    <dbReference type="NCBI Taxonomy" id="980116"/>
    <lineage>
        <taxon>Eukaryota</taxon>
        <taxon>Fungi</taxon>
        <taxon>Dikarya</taxon>
        <taxon>Basidiomycota</taxon>
        <taxon>Agaricomycotina</taxon>
        <taxon>Agaricomycetes</taxon>
        <taxon>Agaricomycetidae</taxon>
        <taxon>Agaricales</taxon>
        <taxon>Agaricineae</taxon>
        <taxon>Psathyrellaceae</taxon>
        <taxon>Ephemerocybe</taxon>
    </lineage>
</organism>
<name>A0A8H6M9G3_9AGAR</name>
<evidence type="ECO:0000313" key="2">
    <source>
        <dbReference type="EMBL" id="KAF6759920.1"/>
    </source>
</evidence>